<proteinExistence type="predicted"/>
<evidence type="ECO:0000313" key="1">
    <source>
        <dbReference type="EMBL" id="MED6118439.1"/>
    </source>
</evidence>
<dbReference type="Proteomes" id="UP001341840">
    <property type="component" value="Unassembled WGS sequence"/>
</dbReference>
<evidence type="ECO:0000313" key="2">
    <source>
        <dbReference type="Proteomes" id="UP001341840"/>
    </source>
</evidence>
<keyword evidence="2" id="KW-1185">Reference proteome</keyword>
<dbReference type="EMBL" id="JASCZI010030213">
    <property type="protein sequence ID" value="MED6118439.1"/>
    <property type="molecule type" value="Genomic_DNA"/>
</dbReference>
<sequence length="170" mass="19007">MGELGKSWLENWFQPILPPPTPTSDRNKFWSRAPIDTRFAATRSSCRPLSIYLTCKPWYVLELGDRCPQAWVSPEVKVWRWKWTIEHANGDGLCLDARWRDQGSRVCIELGVQVSRGAGRANDSAYGNSGPSGVVSACGFLFPRRTRTNVAAYGSGRGASCQRPGYQPRD</sequence>
<reference evidence="1 2" key="1">
    <citation type="journal article" date="2023" name="Plants (Basel)">
        <title>Bridging the Gap: Combining Genomics and Transcriptomics Approaches to Understand Stylosanthes scabra, an Orphan Legume from the Brazilian Caatinga.</title>
        <authorList>
            <person name="Ferreira-Neto J.R.C."/>
            <person name="da Silva M.D."/>
            <person name="Binneck E."/>
            <person name="de Melo N.F."/>
            <person name="da Silva R.H."/>
            <person name="de Melo A.L.T.M."/>
            <person name="Pandolfi V."/>
            <person name="Bustamante F.O."/>
            <person name="Brasileiro-Vidal A.C."/>
            <person name="Benko-Iseppon A.M."/>
        </authorList>
    </citation>
    <scope>NUCLEOTIDE SEQUENCE [LARGE SCALE GENOMIC DNA]</scope>
    <source>
        <tissue evidence="1">Leaves</tissue>
    </source>
</reference>
<accession>A0ABU6R3M8</accession>
<comment type="caution">
    <text evidence="1">The sequence shown here is derived from an EMBL/GenBank/DDBJ whole genome shotgun (WGS) entry which is preliminary data.</text>
</comment>
<gene>
    <name evidence="1" type="ORF">PIB30_002692</name>
</gene>
<protein>
    <submittedName>
        <fullName evidence="1">Uncharacterized protein</fullName>
    </submittedName>
</protein>
<name>A0ABU6R3M8_9FABA</name>
<organism evidence="1 2">
    <name type="scientific">Stylosanthes scabra</name>
    <dbReference type="NCBI Taxonomy" id="79078"/>
    <lineage>
        <taxon>Eukaryota</taxon>
        <taxon>Viridiplantae</taxon>
        <taxon>Streptophyta</taxon>
        <taxon>Embryophyta</taxon>
        <taxon>Tracheophyta</taxon>
        <taxon>Spermatophyta</taxon>
        <taxon>Magnoliopsida</taxon>
        <taxon>eudicotyledons</taxon>
        <taxon>Gunneridae</taxon>
        <taxon>Pentapetalae</taxon>
        <taxon>rosids</taxon>
        <taxon>fabids</taxon>
        <taxon>Fabales</taxon>
        <taxon>Fabaceae</taxon>
        <taxon>Papilionoideae</taxon>
        <taxon>50 kb inversion clade</taxon>
        <taxon>dalbergioids sensu lato</taxon>
        <taxon>Dalbergieae</taxon>
        <taxon>Pterocarpus clade</taxon>
        <taxon>Stylosanthes</taxon>
    </lineage>
</organism>